<organism evidence="5 6">
    <name type="scientific">Zooshikella ganghwensis</name>
    <dbReference type="NCBI Taxonomy" id="202772"/>
    <lineage>
        <taxon>Bacteria</taxon>
        <taxon>Pseudomonadati</taxon>
        <taxon>Pseudomonadota</taxon>
        <taxon>Gammaproteobacteria</taxon>
        <taxon>Oceanospirillales</taxon>
        <taxon>Zooshikellaceae</taxon>
        <taxon>Zooshikella</taxon>
    </lineage>
</organism>
<protein>
    <recommendedName>
        <fullName evidence="2">diguanylate cyclase</fullName>
        <ecNumber evidence="2">2.7.7.65</ecNumber>
    </recommendedName>
</protein>
<feature type="domain" description="GGDEF" evidence="4">
    <location>
        <begin position="170"/>
        <end position="303"/>
    </location>
</feature>
<comment type="caution">
    <text evidence="5">The sequence shown here is derived from an EMBL/GenBank/DDBJ whole genome shotgun (WGS) entry which is preliminary data.</text>
</comment>
<dbReference type="InterPro" id="IPR029787">
    <property type="entry name" value="Nucleotide_cyclase"/>
</dbReference>
<dbReference type="InterPro" id="IPR050469">
    <property type="entry name" value="Diguanylate_Cyclase"/>
</dbReference>
<evidence type="ECO:0000313" key="6">
    <source>
        <dbReference type="Proteomes" id="UP000257039"/>
    </source>
</evidence>
<dbReference type="SUPFAM" id="SSF55073">
    <property type="entry name" value="Nucleotide cyclase"/>
    <property type="match status" value="1"/>
</dbReference>
<dbReference type="PROSITE" id="PS50887">
    <property type="entry name" value="GGDEF"/>
    <property type="match status" value="1"/>
</dbReference>
<dbReference type="PANTHER" id="PTHR45138">
    <property type="entry name" value="REGULATORY COMPONENTS OF SENSORY TRANSDUCTION SYSTEM"/>
    <property type="match status" value="1"/>
</dbReference>
<gene>
    <name evidence="5" type="ORF">B9G39_11940</name>
</gene>
<dbReference type="InterPro" id="IPR035965">
    <property type="entry name" value="PAS-like_dom_sf"/>
</dbReference>
<dbReference type="SUPFAM" id="SSF55785">
    <property type="entry name" value="PYP-like sensor domain (PAS domain)"/>
    <property type="match status" value="1"/>
</dbReference>
<dbReference type="GO" id="GO:0005886">
    <property type="term" value="C:plasma membrane"/>
    <property type="evidence" value="ECO:0007669"/>
    <property type="project" value="TreeGrafter"/>
</dbReference>
<dbReference type="SMART" id="SM00267">
    <property type="entry name" value="GGDEF"/>
    <property type="match status" value="1"/>
</dbReference>
<dbReference type="Gene3D" id="3.30.450.20">
    <property type="entry name" value="PAS domain"/>
    <property type="match status" value="1"/>
</dbReference>
<evidence type="ECO:0000313" key="5">
    <source>
        <dbReference type="EMBL" id="RDH46722.1"/>
    </source>
</evidence>
<evidence type="ECO:0000256" key="1">
    <source>
        <dbReference type="ARBA" id="ARBA00001946"/>
    </source>
</evidence>
<dbReference type="GO" id="GO:0043709">
    <property type="term" value="P:cell adhesion involved in single-species biofilm formation"/>
    <property type="evidence" value="ECO:0007669"/>
    <property type="project" value="TreeGrafter"/>
</dbReference>
<accession>A0A4P9VWD5</accession>
<dbReference type="Pfam" id="PF00990">
    <property type="entry name" value="GGDEF"/>
    <property type="match status" value="1"/>
</dbReference>
<dbReference type="InterPro" id="IPR043128">
    <property type="entry name" value="Rev_trsase/Diguanyl_cyclase"/>
</dbReference>
<comment type="catalytic activity">
    <reaction evidence="3">
        <text>2 GTP = 3',3'-c-di-GMP + 2 diphosphate</text>
        <dbReference type="Rhea" id="RHEA:24898"/>
        <dbReference type="ChEBI" id="CHEBI:33019"/>
        <dbReference type="ChEBI" id="CHEBI:37565"/>
        <dbReference type="ChEBI" id="CHEBI:58805"/>
        <dbReference type="EC" id="2.7.7.65"/>
    </reaction>
</comment>
<name>A0A4P9VWD5_9GAMM</name>
<evidence type="ECO:0000259" key="4">
    <source>
        <dbReference type="PROSITE" id="PS50887"/>
    </source>
</evidence>
<dbReference type="EC" id="2.7.7.65" evidence="2"/>
<dbReference type="EMBL" id="NDXW01000001">
    <property type="protein sequence ID" value="RDH46722.1"/>
    <property type="molecule type" value="Genomic_DNA"/>
</dbReference>
<dbReference type="GO" id="GO:1902201">
    <property type="term" value="P:negative regulation of bacterial-type flagellum-dependent cell motility"/>
    <property type="evidence" value="ECO:0007669"/>
    <property type="project" value="TreeGrafter"/>
</dbReference>
<dbReference type="Proteomes" id="UP000257039">
    <property type="component" value="Unassembled WGS sequence"/>
</dbReference>
<comment type="cofactor">
    <cofactor evidence="1">
        <name>Mg(2+)</name>
        <dbReference type="ChEBI" id="CHEBI:18420"/>
    </cofactor>
</comment>
<dbReference type="FunFam" id="3.30.70.270:FF:000001">
    <property type="entry name" value="Diguanylate cyclase domain protein"/>
    <property type="match status" value="1"/>
</dbReference>
<dbReference type="InterPro" id="IPR000160">
    <property type="entry name" value="GGDEF_dom"/>
</dbReference>
<dbReference type="GO" id="GO:0052621">
    <property type="term" value="F:diguanylate cyclase activity"/>
    <property type="evidence" value="ECO:0007669"/>
    <property type="project" value="UniProtKB-EC"/>
</dbReference>
<dbReference type="CDD" id="cd01949">
    <property type="entry name" value="GGDEF"/>
    <property type="match status" value="1"/>
</dbReference>
<evidence type="ECO:0000256" key="2">
    <source>
        <dbReference type="ARBA" id="ARBA00012528"/>
    </source>
</evidence>
<evidence type="ECO:0000256" key="3">
    <source>
        <dbReference type="ARBA" id="ARBA00034247"/>
    </source>
</evidence>
<dbReference type="NCBIfam" id="TIGR00254">
    <property type="entry name" value="GGDEF"/>
    <property type="match status" value="1"/>
</dbReference>
<sequence>MLQDIEVGLVVLDHEYRIQVWNSFMENHSGMGPLKVKGQVLFSLFEEIHEKWFRNKTEPVFLLKNKTFTTWEQRPYLFRFRNYRPITGTEPFMYQNITVSPLVSANGEVNHICLIIYDVTDMAINKSGLEKANHQLEELSRTDRLTKLFNRGYWEDCLQREFFRFVRTHQASCLVMFDIDHFKKVNDTYGHPAGDAVISTVATKLTENLRTSDVGGRYGGEEFSVILVNTDSPSALYFTERLRRSIEKTIVTHEGRDISVTISLGISQIEPEIKDYKDWLERADQALYQSKQNGRNQSTIYKASKK</sequence>
<dbReference type="AlphaFoldDB" id="A0A4P9VWD5"/>
<keyword evidence="6" id="KW-1185">Reference proteome</keyword>
<reference evidence="5 6" key="1">
    <citation type="submission" date="2017-04" db="EMBL/GenBank/DDBJ databases">
        <title>Draft genome sequence of Zooshikella ganghwensis VG4 isolated from Red Sea sediments.</title>
        <authorList>
            <person name="Rehman Z."/>
            <person name="Alam I."/>
            <person name="Kamau A."/>
            <person name="Bajic V."/>
            <person name="Leiknes T."/>
        </authorList>
    </citation>
    <scope>NUCLEOTIDE SEQUENCE [LARGE SCALE GENOMIC DNA]</scope>
    <source>
        <strain evidence="5 6">VG4</strain>
    </source>
</reference>
<dbReference type="PANTHER" id="PTHR45138:SF9">
    <property type="entry name" value="DIGUANYLATE CYCLASE DGCM-RELATED"/>
    <property type="match status" value="1"/>
</dbReference>
<dbReference type="Gene3D" id="3.30.70.270">
    <property type="match status" value="1"/>
</dbReference>
<proteinExistence type="predicted"/>